<evidence type="ECO:0000256" key="7">
    <source>
        <dbReference type="SAM" id="SignalP"/>
    </source>
</evidence>
<evidence type="ECO:0000256" key="3">
    <source>
        <dbReference type="ARBA" id="ARBA00022989"/>
    </source>
</evidence>
<keyword evidence="3 6" id="KW-1133">Transmembrane helix</keyword>
<protein>
    <submittedName>
        <fullName evidence="8">Uncharacterized protein</fullName>
    </submittedName>
</protein>
<feature type="compositionally biased region" description="Basic and acidic residues" evidence="5">
    <location>
        <begin position="321"/>
        <end position="333"/>
    </location>
</feature>
<evidence type="ECO:0000256" key="6">
    <source>
        <dbReference type="SAM" id="Phobius"/>
    </source>
</evidence>
<feature type="chain" id="PRO_5042814265" evidence="7">
    <location>
        <begin position="26"/>
        <end position="345"/>
    </location>
</feature>
<dbReference type="RefSeq" id="XP_062636059.1">
    <property type="nucleotide sequence ID" value="XM_062777549.1"/>
</dbReference>
<feature type="region of interest" description="Disordered" evidence="5">
    <location>
        <begin position="161"/>
        <end position="228"/>
    </location>
</feature>
<keyword evidence="9" id="KW-1185">Reference proteome</keyword>
<comment type="caution">
    <text evidence="8">The sequence shown here is derived from an EMBL/GenBank/DDBJ whole genome shotgun (WGS) entry which is preliminary data.</text>
</comment>
<name>A0AAN6ZLW5_9PEZI</name>
<dbReference type="GeneID" id="87814162"/>
<reference evidence="8" key="2">
    <citation type="submission" date="2023-05" db="EMBL/GenBank/DDBJ databases">
        <authorList>
            <consortium name="Lawrence Berkeley National Laboratory"/>
            <person name="Steindorff A."/>
            <person name="Hensen N."/>
            <person name="Bonometti L."/>
            <person name="Westerberg I."/>
            <person name="Brannstrom I.O."/>
            <person name="Guillou S."/>
            <person name="Cros-Aarteil S."/>
            <person name="Calhoun S."/>
            <person name="Haridas S."/>
            <person name="Kuo A."/>
            <person name="Mondo S."/>
            <person name="Pangilinan J."/>
            <person name="Riley R."/>
            <person name="Labutti K."/>
            <person name="Andreopoulos B."/>
            <person name="Lipzen A."/>
            <person name="Chen C."/>
            <person name="Yanf M."/>
            <person name="Daum C."/>
            <person name="Ng V."/>
            <person name="Clum A."/>
            <person name="Ohm R."/>
            <person name="Martin F."/>
            <person name="Silar P."/>
            <person name="Natvig D."/>
            <person name="Lalanne C."/>
            <person name="Gautier V."/>
            <person name="Ament-Velasquez S.L."/>
            <person name="Kruys A."/>
            <person name="Hutchinson M.I."/>
            <person name="Powell A.J."/>
            <person name="Barry K."/>
            <person name="Miller A.N."/>
            <person name="Grigoriev I.V."/>
            <person name="Debuchy R."/>
            <person name="Gladieux P."/>
            <person name="Thoren M.H."/>
            <person name="Johannesson H."/>
        </authorList>
    </citation>
    <scope>NUCLEOTIDE SEQUENCE</scope>
    <source>
        <strain evidence="8">CBS 141.50</strain>
    </source>
</reference>
<evidence type="ECO:0000256" key="2">
    <source>
        <dbReference type="ARBA" id="ARBA00022692"/>
    </source>
</evidence>
<keyword evidence="2 6" id="KW-0812">Transmembrane</keyword>
<dbReference type="GO" id="GO:0016020">
    <property type="term" value="C:membrane"/>
    <property type="evidence" value="ECO:0007669"/>
    <property type="project" value="UniProtKB-SubCell"/>
</dbReference>
<evidence type="ECO:0000313" key="9">
    <source>
        <dbReference type="Proteomes" id="UP001302676"/>
    </source>
</evidence>
<dbReference type="Proteomes" id="UP001302676">
    <property type="component" value="Unassembled WGS sequence"/>
</dbReference>
<evidence type="ECO:0000256" key="5">
    <source>
        <dbReference type="SAM" id="MobiDB-lite"/>
    </source>
</evidence>
<dbReference type="EMBL" id="MU853594">
    <property type="protein sequence ID" value="KAK4142688.1"/>
    <property type="molecule type" value="Genomic_DNA"/>
</dbReference>
<evidence type="ECO:0000256" key="1">
    <source>
        <dbReference type="ARBA" id="ARBA00004167"/>
    </source>
</evidence>
<feature type="signal peptide" evidence="7">
    <location>
        <begin position="1"/>
        <end position="25"/>
    </location>
</feature>
<evidence type="ECO:0000256" key="4">
    <source>
        <dbReference type="ARBA" id="ARBA00023136"/>
    </source>
</evidence>
<comment type="subcellular location">
    <subcellularLocation>
        <location evidence="1">Membrane</location>
        <topology evidence="1">Single-pass membrane protein</topology>
    </subcellularLocation>
</comment>
<keyword evidence="4 6" id="KW-0472">Membrane</keyword>
<accession>A0AAN6ZLW5</accession>
<organism evidence="8 9">
    <name type="scientific">Dichotomopilus funicola</name>
    <dbReference type="NCBI Taxonomy" id="1934379"/>
    <lineage>
        <taxon>Eukaryota</taxon>
        <taxon>Fungi</taxon>
        <taxon>Dikarya</taxon>
        <taxon>Ascomycota</taxon>
        <taxon>Pezizomycotina</taxon>
        <taxon>Sordariomycetes</taxon>
        <taxon>Sordariomycetidae</taxon>
        <taxon>Sordariales</taxon>
        <taxon>Chaetomiaceae</taxon>
        <taxon>Dichotomopilus</taxon>
    </lineage>
</organism>
<feature type="region of interest" description="Disordered" evidence="5">
    <location>
        <begin position="315"/>
        <end position="345"/>
    </location>
</feature>
<dbReference type="InterPro" id="IPR051694">
    <property type="entry name" value="Immunoregulatory_rcpt-like"/>
</dbReference>
<dbReference type="AlphaFoldDB" id="A0AAN6ZLW5"/>
<dbReference type="PANTHER" id="PTHR15549">
    <property type="entry name" value="PAIRED IMMUNOGLOBULIN-LIKE TYPE 2 RECEPTOR"/>
    <property type="match status" value="1"/>
</dbReference>
<feature type="transmembrane region" description="Helical" evidence="6">
    <location>
        <begin position="233"/>
        <end position="254"/>
    </location>
</feature>
<dbReference type="GO" id="GO:0071944">
    <property type="term" value="C:cell periphery"/>
    <property type="evidence" value="ECO:0007669"/>
    <property type="project" value="UniProtKB-ARBA"/>
</dbReference>
<sequence>MNRPKSLVVAVLATILASSRFGVEAAKQCYYPNGNIATDDSPCNPDDDASSCCGGTSGAQCLSNNVCLNPGGNVVRGTCTDQNWNSVECPRFCVLNPKLGPDLISCSNVTNTDTSYCCDHDPGPCCDSGNGRFDIFPSHPEVLARWDTEFRLFTAVQQTTSSSSSSSSLSSTTTTPSATSTQSQPHSSHPTSSPTTGTTGTKRPVETTPSSSTFPQSSSSSPPSTGLSTAAKAGIGVGAALIGLALIALAFVFLNRHNKKKRQLLAEKDQSHLQQQQQGQYGAQGGQVYYEAEGGQSGWYGAPGPGQVWATKLPREMNGNGDRHELYTEERTAELPSHSSHSWRG</sequence>
<keyword evidence="7" id="KW-0732">Signal</keyword>
<proteinExistence type="predicted"/>
<evidence type="ECO:0000313" key="8">
    <source>
        <dbReference type="EMBL" id="KAK4142688.1"/>
    </source>
</evidence>
<reference evidence="8" key="1">
    <citation type="journal article" date="2023" name="Mol. Phylogenet. Evol.">
        <title>Genome-scale phylogeny and comparative genomics of the fungal order Sordariales.</title>
        <authorList>
            <person name="Hensen N."/>
            <person name="Bonometti L."/>
            <person name="Westerberg I."/>
            <person name="Brannstrom I.O."/>
            <person name="Guillou S."/>
            <person name="Cros-Aarteil S."/>
            <person name="Calhoun S."/>
            <person name="Haridas S."/>
            <person name="Kuo A."/>
            <person name="Mondo S."/>
            <person name="Pangilinan J."/>
            <person name="Riley R."/>
            <person name="LaButti K."/>
            <person name="Andreopoulos B."/>
            <person name="Lipzen A."/>
            <person name="Chen C."/>
            <person name="Yan M."/>
            <person name="Daum C."/>
            <person name="Ng V."/>
            <person name="Clum A."/>
            <person name="Steindorff A."/>
            <person name="Ohm R.A."/>
            <person name="Martin F."/>
            <person name="Silar P."/>
            <person name="Natvig D.O."/>
            <person name="Lalanne C."/>
            <person name="Gautier V."/>
            <person name="Ament-Velasquez S.L."/>
            <person name="Kruys A."/>
            <person name="Hutchinson M.I."/>
            <person name="Powell A.J."/>
            <person name="Barry K."/>
            <person name="Miller A.N."/>
            <person name="Grigoriev I.V."/>
            <person name="Debuchy R."/>
            <person name="Gladieux P."/>
            <person name="Hiltunen Thoren M."/>
            <person name="Johannesson H."/>
        </authorList>
    </citation>
    <scope>NUCLEOTIDE SEQUENCE</scope>
    <source>
        <strain evidence="8">CBS 141.50</strain>
    </source>
</reference>
<gene>
    <name evidence="8" type="ORF">C8A04DRAFT_13009</name>
</gene>